<dbReference type="KEGG" id="gph:GEMMAAP_14880"/>
<dbReference type="STRING" id="1379270.GEMMAAP_14880"/>
<dbReference type="PANTHER" id="PTHR34820:SF4">
    <property type="entry name" value="INNER MEMBRANE PROTEIN YEBZ"/>
    <property type="match status" value="1"/>
</dbReference>
<feature type="transmembrane region" description="Helical" evidence="6">
    <location>
        <begin position="52"/>
        <end position="73"/>
    </location>
</feature>
<dbReference type="eggNOG" id="COG1276">
    <property type="taxonomic scope" value="Bacteria"/>
</dbReference>
<evidence type="ECO:0000256" key="3">
    <source>
        <dbReference type="ARBA" id="ARBA00022692"/>
    </source>
</evidence>
<feature type="transmembrane region" description="Helical" evidence="6">
    <location>
        <begin position="13"/>
        <end position="31"/>
    </location>
</feature>
<name>A0A143BMA4_9BACT</name>
<proteinExistence type="predicted"/>
<comment type="subcellular location">
    <subcellularLocation>
        <location evidence="1">Cell membrane</location>
        <topology evidence="1">Multi-pass membrane protein</topology>
    </subcellularLocation>
</comment>
<evidence type="ECO:0000313" key="9">
    <source>
        <dbReference type="Proteomes" id="UP000076404"/>
    </source>
</evidence>
<keyword evidence="4 6" id="KW-1133">Transmembrane helix</keyword>
<dbReference type="InterPro" id="IPR008457">
    <property type="entry name" value="Cu-R_CopD_dom"/>
</dbReference>
<accession>A0A143BMA4</accession>
<dbReference type="PANTHER" id="PTHR34820">
    <property type="entry name" value="INNER MEMBRANE PROTEIN YEBZ"/>
    <property type="match status" value="1"/>
</dbReference>
<dbReference type="GO" id="GO:0005886">
    <property type="term" value="C:plasma membrane"/>
    <property type="evidence" value="ECO:0007669"/>
    <property type="project" value="UniProtKB-SubCell"/>
</dbReference>
<dbReference type="AlphaFoldDB" id="A0A143BMA4"/>
<dbReference type="InterPro" id="IPR032694">
    <property type="entry name" value="CopC/D"/>
</dbReference>
<keyword evidence="9" id="KW-1185">Reference proteome</keyword>
<keyword evidence="5 6" id="KW-0472">Membrane</keyword>
<evidence type="ECO:0000259" key="7">
    <source>
        <dbReference type="Pfam" id="PF05425"/>
    </source>
</evidence>
<feature type="transmembrane region" description="Helical" evidence="6">
    <location>
        <begin position="159"/>
        <end position="179"/>
    </location>
</feature>
<feature type="domain" description="Copper resistance protein D" evidence="7">
    <location>
        <begin position="188"/>
        <end position="276"/>
    </location>
</feature>
<sequence length="284" mass="29471">MAEWVAWPALARVLLYVGALVAVGRGTITFLDPEWKAGARSVHDVGAPRFAARLAALLLVSAPLLLLTLQMGALEMTRADLPMLLRETAWGHGWTQLTMASVLASVALVLPTGRSSSMLLLMASLGVAVAMGGLGHAAADEQWPIGARLLDAMHVAATGAWIGGLLGTLLLTRVPGFALRDAAWRTVSRTAGVMAPVSVLTGMGSGARLLLGVSPADIVASDYGRLLLVKGILVTVVLSIGFSQRRRIQRGSVPVNRIIGVELCVAAAVLAITAVLTGAEPPGE</sequence>
<protein>
    <recommendedName>
        <fullName evidence="7">Copper resistance protein D domain-containing protein</fullName>
    </recommendedName>
</protein>
<feature type="transmembrane region" description="Helical" evidence="6">
    <location>
        <begin position="191"/>
        <end position="211"/>
    </location>
</feature>
<dbReference type="Proteomes" id="UP000076404">
    <property type="component" value="Chromosome"/>
</dbReference>
<feature type="transmembrane region" description="Helical" evidence="6">
    <location>
        <begin position="118"/>
        <end position="139"/>
    </location>
</feature>
<feature type="transmembrane region" description="Helical" evidence="6">
    <location>
        <begin position="93"/>
        <end position="111"/>
    </location>
</feature>
<reference evidence="8 9" key="2">
    <citation type="journal article" date="2016" name="Environ. Microbiol. Rep.">
        <title>Metagenomic evidence for the presence of phototrophic Gemmatimonadetes bacteria in diverse environments.</title>
        <authorList>
            <person name="Zeng Y."/>
            <person name="Baumbach J."/>
            <person name="Barbosa E.G."/>
            <person name="Azevedo V."/>
            <person name="Zhang C."/>
            <person name="Koblizek M."/>
        </authorList>
    </citation>
    <scope>NUCLEOTIDE SEQUENCE [LARGE SCALE GENOMIC DNA]</scope>
    <source>
        <strain evidence="8 9">AP64</strain>
    </source>
</reference>
<dbReference type="RefSeq" id="WP_026848551.1">
    <property type="nucleotide sequence ID" value="NZ_CP011454.1"/>
</dbReference>
<reference evidence="8 9" key="1">
    <citation type="journal article" date="2014" name="Proc. Natl. Acad. Sci. U.S.A.">
        <title>Functional type 2 photosynthetic reaction centers found in the rare bacterial phylum Gemmatimonadetes.</title>
        <authorList>
            <person name="Zeng Y."/>
            <person name="Feng F."/>
            <person name="Medova H."/>
            <person name="Dean J."/>
            <person name="Koblizek M."/>
        </authorList>
    </citation>
    <scope>NUCLEOTIDE SEQUENCE [LARGE SCALE GENOMIC DNA]</scope>
    <source>
        <strain evidence="8 9">AP64</strain>
    </source>
</reference>
<organism evidence="8 9">
    <name type="scientific">Gemmatimonas phototrophica</name>
    <dbReference type="NCBI Taxonomy" id="1379270"/>
    <lineage>
        <taxon>Bacteria</taxon>
        <taxon>Pseudomonadati</taxon>
        <taxon>Gemmatimonadota</taxon>
        <taxon>Gemmatimonadia</taxon>
        <taxon>Gemmatimonadales</taxon>
        <taxon>Gemmatimonadaceae</taxon>
        <taxon>Gemmatimonas</taxon>
    </lineage>
</organism>
<dbReference type="EMBL" id="CP011454">
    <property type="protein sequence ID" value="AMW05733.1"/>
    <property type="molecule type" value="Genomic_DNA"/>
</dbReference>
<evidence type="ECO:0000313" key="8">
    <source>
        <dbReference type="EMBL" id="AMW05733.1"/>
    </source>
</evidence>
<evidence type="ECO:0000256" key="4">
    <source>
        <dbReference type="ARBA" id="ARBA00022989"/>
    </source>
</evidence>
<feature type="transmembrane region" description="Helical" evidence="6">
    <location>
        <begin position="255"/>
        <end position="279"/>
    </location>
</feature>
<dbReference type="Pfam" id="PF05425">
    <property type="entry name" value="CopD"/>
    <property type="match status" value="1"/>
</dbReference>
<evidence type="ECO:0000256" key="6">
    <source>
        <dbReference type="SAM" id="Phobius"/>
    </source>
</evidence>
<feature type="transmembrane region" description="Helical" evidence="6">
    <location>
        <begin position="223"/>
        <end position="243"/>
    </location>
</feature>
<gene>
    <name evidence="8" type="ORF">GEMMAAP_14880</name>
</gene>
<evidence type="ECO:0000256" key="1">
    <source>
        <dbReference type="ARBA" id="ARBA00004651"/>
    </source>
</evidence>
<keyword evidence="2" id="KW-1003">Cell membrane</keyword>
<evidence type="ECO:0000256" key="5">
    <source>
        <dbReference type="ARBA" id="ARBA00023136"/>
    </source>
</evidence>
<dbReference type="GO" id="GO:0006825">
    <property type="term" value="P:copper ion transport"/>
    <property type="evidence" value="ECO:0007669"/>
    <property type="project" value="InterPro"/>
</dbReference>
<evidence type="ECO:0000256" key="2">
    <source>
        <dbReference type="ARBA" id="ARBA00022475"/>
    </source>
</evidence>
<keyword evidence="3 6" id="KW-0812">Transmembrane</keyword>